<protein>
    <recommendedName>
        <fullName evidence="5">DUF2059 domain-containing protein</fullName>
    </recommendedName>
</protein>
<keyword evidence="2" id="KW-0732">Signal</keyword>
<dbReference type="RefSeq" id="WP_125243366.1">
    <property type="nucleotide sequence ID" value="NZ_RSED01000007.1"/>
</dbReference>
<feature type="compositionally biased region" description="Low complexity" evidence="1">
    <location>
        <begin position="185"/>
        <end position="200"/>
    </location>
</feature>
<gene>
    <name evidence="3" type="ORF">EIP75_11290</name>
</gene>
<dbReference type="Proteomes" id="UP000269265">
    <property type="component" value="Unassembled WGS sequence"/>
</dbReference>
<feature type="region of interest" description="Disordered" evidence="1">
    <location>
        <begin position="177"/>
        <end position="200"/>
    </location>
</feature>
<reference evidence="3 4" key="1">
    <citation type="submission" date="2018-12" db="EMBL/GenBank/DDBJ databases">
        <title>The whole draft genome of Aquabacterium sp. SJQ9.</title>
        <authorList>
            <person name="Sun L."/>
            <person name="Gao X."/>
            <person name="Chen W."/>
            <person name="Huang K."/>
        </authorList>
    </citation>
    <scope>NUCLEOTIDE SEQUENCE [LARGE SCALE GENOMIC DNA]</scope>
    <source>
        <strain evidence="3 4">SJQ9</strain>
    </source>
</reference>
<evidence type="ECO:0008006" key="5">
    <source>
        <dbReference type="Google" id="ProtNLM"/>
    </source>
</evidence>
<evidence type="ECO:0000313" key="4">
    <source>
        <dbReference type="Proteomes" id="UP000269265"/>
    </source>
</evidence>
<feature type="chain" id="PRO_5019345661" description="DUF2059 domain-containing protein" evidence="2">
    <location>
        <begin position="26"/>
        <end position="200"/>
    </location>
</feature>
<evidence type="ECO:0000256" key="2">
    <source>
        <dbReference type="SAM" id="SignalP"/>
    </source>
</evidence>
<dbReference type="OrthoDB" id="8902809at2"/>
<keyword evidence="4" id="KW-1185">Reference proteome</keyword>
<evidence type="ECO:0000256" key="1">
    <source>
        <dbReference type="SAM" id="MobiDB-lite"/>
    </source>
</evidence>
<proteinExistence type="predicted"/>
<organism evidence="3 4">
    <name type="scientific">Aquabacterium soli</name>
    <dbReference type="NCBI Taxonomy" id="2493092"/>
    <lineage>
        <taxon>Bacteria</taxon>
        <taxon>Pseudomonadati</taxon>
        <taxon>Pseudomonadota</taxon>
        <taxon>Betaproteobacteria</taxon>
        <taxon>Burkholderiales</taxon>
        <taxon>Aquabacterium</taxon>
    </lineage>
</organism>
<accession>A0A426VC69</accession>
<comment type="caution">
    <text evidence="3">The sequence shown here is derived from an EMBL/GenBank/DDBJ whole genome shotgun (WGS) entry which is preliminary data.</text>
</comment>
<dbReference type="AlphaFoldDB" id="A0A426VC69"/>
<name>A0A426VC69_9BURK</name>
<evidence type="ECO:0000313" key="3">
    <source>
        <dbReference type="EMBL" id="RRS04458.1"/>
    </source>
</evidence>
<feature type="signal peptide" evidence="2">
    <location>
        <begin position="1"/>
        <end position="25"/>
    </location>
</feature>
<sequence>MKLTKTVWATAVASTLLVASLSAHAQTKKELVQKLIDIQQSSLENTARGLTENPARQLVAAAQQVIVQGVPEDKREATAKQVDAEIKKYLDAANPIVRASTLKQSQAAVAPLIEEKFTEDELKQLVGMLDSPVLKKYQGLLPEMSKTLVDKVVADARPQVDPKLQATQTAIRSILDKATGGKLSQQQPQDKPAAAKPKAK</sequence>
<dbReference type="EMBL" id="RSED01000007">
    <property type="protein sequence ID" value="RRS04458.1"/>
    <property type="molecule type" value="Genomic_DNA"/>
</dbReference>